<accession>A0A517Y5V4</accession>
<keyword evidence="3" id="KW-0479">Metal-binding</keyword>
<dbReference type="GO" id="GO:0004222">
    <property type="term" value="F:metalloendopeptidase activity"/>
    <property type="evidence" value="ECO:0007669"/>
    <property type="project" value="InterPro"/>
</dbReference>
<feature type="transmembrane region" description="Helical" evidence="7">
    <location>
        <begin position="88"/>
        <end position="112"/>
    </location>
</feature>
<feature type="transmembrane region" description="Helical" evidence="7">
    <location>
        <begin position="124"/>
        <end position="143"/>
    </location>
</feature>
<keyword evidence="7" id="KW-0812">Transmembrane</keyword>
<comment type="cofactor">
    <cofactor evidence="1">
        <name>Zn(2+)</name>
        <dbReference type="ChEBI" id="CHEBI:29105"/>
    </cofactor>
</comment>
<dbReference type="InterPro" id="IPR001915">
    <property type="entry name" value="Peptidase_M48"/>
</dbReference>
<proteinExistence type="predicted"/>
<evidence type="ECO:0000313" key="9">
    <source>
        <dbReference type="EMBL" id="QDU25618.1"/>
    </source>
</evidence>
<protein>
    <submittedName>
        <fullName evidence="9">Protease HtpX</fullName>
    </submittedName>
</protein>
<evidence type="ECO:0000256" key="7">
    <source>
        <dbReference type="SAM" id="Phobius"/>
    </source>
</evidence>
<organism evidence="9 10">
    <name type="scientific">Anatilimnocola aggregata</name>
    <dbReference type="NCBI Taxonomy" id="2528021"/>
    <lineage>
        <taxon>Bacteria</taxon>
        <taxon>Pseudomonadati</taxon>
        <taxon>Planctomycetota</taxon>
        <taxon>Planctomycetia</taxon>
        <taxon>Pirellulales</taxon>
        <taxon>Pirellulaceae</taxon>
        <taxon>Anatilimnocola</taxon>
    </lineage>
</organism>
<dbReference type="EMBL" id="CP036274">
    <property type="protein sequence ID" value="QDU25618.1"/>
    <property type="molecule type" value="Genomic_DNA"/>
</dbReference>
<keyword evidence="2 9" id="KW-0645">Protease</keyword>
<dbReference type="OrthoDB" id="264978at2"/>
<name>A0A517Y5V4_9BACT</name>
<feature type="domain" description="Peptidase M48" evidence="8">
    <location>
        <begin position="238"/>
        <end position="426"/>
    </location>
</feature>
<dbReference type="AlphaFoldDB" id="A0A517Y5V4"/>
<sequence length="466" mass="51931">MQLIILAALLATLAQTESTPAPVTGTGVSAISDQWRLLLILLATLAAPVATACDCYWFISRLTKASPLQTADWQQVGHRYQRLQLAGLWLWLAGSLAVIYLLNWPAIVRLAWGWQAWPLVDDLLVLAPVIGSLLLVWTTFFYVERTAQRLRHAPLRASSLLTYLVWQSRHYLAMALVPALLIIAVHDLATTYFVTSMWGTFLPQESAWLLAIPLLLIISLGLPLLLSRLWATSDLPVGELRTNLESISHELKTPLTRLLVWHTQGRMANAAVAGLSRYCRYLFLTDALLVQLTPDEIAAVCRHELGHLQRKHLLQRLLLLVIPALAWFAIQSFFAIDVDLLSTYSPYSLAVSAGYLAYAAIVIGLVSKWLEYDADLSAVYDSQGNLNADSARDLIHALVVLQGPHRDSRFTHWLHPPTADRVAWIRRVLMQPALGFAYRRRLDQLARGIYALVVGLVLLAVLAIAA</sequence>
<feature type="transmembrane region" description="Helical" evidence="7">
    <location>
        <begin position="34"/>
        <end position="59"/>
    </location>
</feature>
<dbReference type="Pfam" id="PF01435">
    <property type="entry name" value="Peptidase_M48"/>
    <property type="match status" value="1"/>
</dbReference>
<evidence type="ECO:0000256" key="4">
    <source>
        <dbReference type="ARBA" id="ARBA00022801"/>
    </source>
</evidence>
<keyword evidence="7" id="KW-0472">Membrane</keyword>
<evidence type="ECO:0000256" key="1">
    <source>
        <dbReference type="ARBA" id="ARBA00001947"/>
    </source>
</evidence>
<evidence type="ECO:0000259" key="8">
    <source>
        <dbReference type="Pfam" id="PF01435"/>
    </source>
</evidence>
<dbReference type="PANTHER" id="PTHR10120">
    <property type="entry name" value="CAAX PRENYL PROTEASE 1"/>
    <property type="match status" value="1"/>
</dbReference>
<feature type="transmembrane region" description="Helical" evidence="7">
    <location>
        <begin position="171"/>
        <end position="194"/>
    </location>
</feature>
<feature type="transmembrane region" description="Helical" evidence="7">
    <location>
        <begin position="317"/>
        <end position="335"/>
    </location>
</feature>
<evidence type="ECO:0000313" key="10">
    <source>
        <dbReference type="Proteomes" id="UP000315017"/>
    </source>
</evidence>
<dbReference type="GO" id="GO:0046872">
    <property type="term" value="F:metal ion binding"/>
    <property type="evidence" value="ECO:0007669"/>
    <property type="project" value="UniProtKB-KW"/>
</dbReference>
<evidence type="ECO:0000256" key="6">
    <source>
        <dbReference type="ARBA" id="ARBA00023049"/>
    </source>
</evidence>
<gene>
    <name evidence="9" type="primary">htpX_1</name>
    <name evidence="9" type="ORF">ETAA8_06880</name>
</gene>
<keyword evidence="4" id="KW-0378">Hydrolase</keyword>
<reference evidence="9 10" key="1">
    <citation type="submission" date="2019-02" db="EMBL/GenBank/DDBJ databases">
        <title>Deep-cultivation of Planctomycetes and their phenomic and genomic characterization uncovers novel biology.</title>
        <authorList>
            <person name="Wiegand S."/>
            <person name="Jogler M."/>
            <person name="Boedeker C."/>
            <person name="Pinto D."/>
            <person name="Vollmers J."/>
            <person name="Rivas-Marin E."/>
            <person name="Kohn T."/>
            <person name="Peeters S.H."/>
            <person name="Heuer A."/>
            <person name="Rast P."/>
            <person name="Oberbeckmann S."/>
            <person name="Bunk B."/>
            <person name="Jeske O."/>
            <person name="Meyerdierks A."/>
            <person name="Storesund J.E."/>
            <person name="Kallscheuer N."/>
            <person name="Luecker S."/>
            <person name="Lage O.M."/>
            <person name="Pohl T."/>
            <person name="Merkel B.J."/>
            <person name="Hornburger P."/>
            <person name="Mueller R.-W."/>
            <person name="Bruemmer F."/>
            <person name="Labrenz M."/>
            <person name="Spormann A.M."/>
            <person name="Op den Camp H."/>
            <person name="Overmann J."/>
            <person name="Amann R."/>
            <person name="Jetten M.S.M."/>
            <person name="Mascher T."/>
            <person name="Medema M.H."/>
            <person name="Devos D.P."/>
            <person name="Kaster A.-K."/>
            <person name="Ovreas L."/>
            <person name="Rohde M."/>
            <person name="Galperin M.Y."/>
            <person name="Jogler C."/>
        </authorList>
    </citation>
    <scope>NUCLEOTIDE SEQUENCE [LARGE SCALE GENOMIC DNA]</scope>
    <source>
        <strain evidence="9 10">ETA_A8</strain>
    </source>
</reference>
<dbReference type="Proteomes" id="UP000315017">
    <property type="component" value="Chromosome"/>
</dbReference>
<dbReference type="Gene3D" id="3.30.2010.10">
    <property type="entry name" value="Metalloproteases ('zincins'), catalytic domain"/>
    <property type="match status" value="1"/>
</dbReference>
<keyword evidence="10" id="KW-1185">Reference proteome</keyword>
<feature type="transmembrane region" description="Helical" evidence="7">
    <location>
        <begin position="448"/>
        <end position="465"/>
    </location>
</feature>
<dbReference type="RefSeq" id="WP_145084848.1">
    <property type="nucleotide sequence ID" value="NZ_CP036274.1"/>
</dbReference>
<keyword evidence="7" id="KW-1133">Transmembrane helix</keyword>
<keyword evidence="5" id="KW-0862">Zinc</keyword>
<feature type="transmembrane region" description="Helical" evidence="7">
    <location>
        <begin position="347"/>
        <end position="366"/>
    </location>
</feature>
<evidence type="ECO:0000256" key="3">
    <source>
        <dbReference type="ARBA" id="ARBA00022723"/>
    </source>
</evidence>
<evidence type="ECO:0000256" key="2">
    <source>
        <dbReference type="ARBA" id="ARBA00022670"/>
    </source>
</evidence>
<feature type="transmembrane region" description="Helical" evidence="7">
    <location>
        <begin position="206"/>
        <end position="226"/>
    </location>
</feature>
<evidence type="ECO:0000256" key="5">
    <source>
        <dbReference type="ARBA" id="ARBA00022833"/>
    </source>
</evidence>
<keyword evidence="6" id="KW-0482">Metalloprotease</keyword>
<dbReference type="KEGG" id="aagg:ETAA8_06880"/>
<dbReference type="GO" id="GO:0006508">
    <property type="term" value="P:proteolysis"/>
    <property type="evidence" value="ECO:0007669"/>
    <property type="project" value="UniProtKB-KW"/>
</dbReference>